<evidence type="ECO:0000313" key="2">
    <source>
        <dbReference type="Proteomes" id="UP000009881"/>
    </source>
</evidence>
<evidence type="ECO:0000313" key="1">
    <source>
        <dbReference type="EMBL" id="EKV32628.1"/>
    </source>
</evidence>
<accession>K9HQU0</accession>
<organism evidence="1 2">
    <name type="scientific">Caenispirillum salinarum AK4</name>
    <dbReference type="NCBI Taxonomy" id="1238182"/>
    <lineage>
        <taxon>Bacteria</taxon>
        <taxon>Pseudomonadati</taxon>
        <taxon>Pseudomonadota</taxon>
        <taxon>Alphaproteobacteria</taxon>
        <taxon>Rhodospirillales</taxon>
        <taxon>Novispirillaceae</taxon>
        <taxon>Caenispirillum</taxon>
    </lineage>
</organism>
<gene>
    <name evidence="1" type="ORF">C882_2707</name>
</gene>
<protein>
    <submittedName>
        <fullName evidence="1">Uncharacterized protein</fullName>
    </submittedName>
</protein>
<sequence>MSAAGLCGRLPRAVILAVVPAWLAGCAVVEVTAPAGDVVATEWHPGVLVVRLEPGDGADAVVAEAIGAGVLARPGALSVGAWRETVAAVAPGCRLVVWPRSGAELETVLARLKDVPGHCVIGTPPGGGKTKGEDQP</sequence>
<dbReference type="AlphaFoldDB" id="K9HQU0"/>
<proteinExistence type="predicted"/>
<comment type="caution">
    <text evidence="1">The sequence shown here is derived from an EMBL/GenBank/DDBJ whole genome shotgun (WGS) entry which is preliminary data.</text>
</comment>
<dbReference type="Proteomes" id="UP000009881">
    <property type="component" value="Unassembled WGS sequence"/>
</dbReference>
<dbReference type="RefSeq" id="WP_009539116.1">
    <property type="nucleotide sequence ID" value="NZ_ANHY01000003.1"/>
</dbReference>
<keyword evidence="2" id="KW-1185">Reference proteome</keyword>
<dbReference type="STRING" id="1238182.C882_2707"/>
<dbReference type="EMBL" id="ANHY01000003">
    <property type="protein sequence ID" value="EKV32628.1"/>
    <property type="molecule type" value="Genomic_DNA"/>
</dbReference>
<reference evidence="1 2" key="1">
    <citation type="journal article" date="2013" name="Genome Announc.">
        <title>Draft Genome Sequence of an Alphaproteobacterium, Caenispirillum salinarum AK4(T), Isolated from a Solar Saltern.</title>
        <authorList>
            <person name="Khatri I."/>
            <person name="Singh A."/>
            <person name="Korpole S."/>
            <person name="Pinnaka A.K."/>
            <person name="Subramanian S."/>
        </authorList>
    </citation>
    <scope>NUCLEOTIDE SEQUENCE [LARGE SCALE GENOMIC DNA]</scope>
    <source>
        <strain evidence="1 2">AK4</strain>
    </source>
</reference>
<name>K9HQU0_9PROT</name>